<evidence type="ECO:0000256" key="2">
    <source>
        <dbReference type="ARBA" id="ARBA00005028"/>
    </source>
</evidence>
<evidence type="ECO:0000256" key="5">
    <source>
        <dbReference type="ARBA" id="ARBA00014165"/>
    </source>
</evidence>
<dbReference type="InterPro" id="IPR011013">
    <property type="entry name" value="Gal_mutarotase_sf_dom"/>
</dbReference>
<evidence type="ECO:0000256" key="10">
    <source>
        <dbReference type="PIRSR" id="PIRSR005096-2"/>
    </source>
</evidence>
<dbReference type="CDD" id="cd09019">
    <property type="entry name" value="galactose_mutarotase_like"/>
    <property type="match status" value="1"/>
</dbReference>
<dbReference type="Pfam" id="PF01263">
    <property type="entry name" value="Aldose_epim"/>
    <property type="match status" value="1"/>
</dbReference>
<dbReference type="STRING" id="1188252.A1QC_08350"/>
<dbReference type="EC" id="5.1.3.3" evidence="4 8"/>
<dbReference type="InterPro" id="IPR013458">
    <property type="entry name" value="Ald_epimerase_bac"/>
</dbReference>
<dbReference type="NCBIfam" id="TIGR02636">
    <property type="entry name" value="galM_Leloir"/>
    <property type="match status" value="1"/>
</dbReference>
<evidence type="ECO:0000256" key="3">
    <source>
        <dbReference type="ARBA" id="ARBA00006206"/>
    </source>
</evidence>
<protein>
    <recommendedName>
        <fullName evidence="5 8">Aldose 1-epimerase</fullName>
        <ecNumber evidence="4 8">5.1.3.3</ecNumber>
    </recommendedName>
</protein>
<gene>
    <name evidence="12" type="ORF">A1QC_08350</name>
</gene>
<dbReference type="GO" id="GO:0030246">
    <property type="term" value="F:carbohydrate binding"/>
    <property type="evidence" value="ECO:0007669"/>
    <property type="project" value="InterPro"/>
</dbReference>
<dbReference type="NCBIfam" id="NF008277">
    <property type="entry name" value="PRK11055.1"/>
    <property type="match status" value="1"/>
</dbReference>
<proteinExistence type="inferred from homology"/>
<feature type="binding site" evidence="10">
    <location>
        <position position="255"/>
    </location>
    <ligand>
        <name>beta-D-galactose</name>
        <dbReference type="ChEBI" id="CHEBI:27667"/>
    </ligand>
</feature>
<dbReference type="RefSeq" id="WP_017025118.1">
    <property type="nucleotide sequence ID" value="NZ_AJYK02000058.1"/>
</dbReference>
<comment type="caution">
    <text evidence="12">The sequence shown here is derived from an EMBL/GenBank/DDBJ whole genome shotgun (WGS) entry which is preliminary data.</text>
</comment>
<dbReference type="PANTHER" id="PTHR10091">
    <property type="entry name" value="ALDOSE-1-EPIMERASE"/>
    <property type="match status" value="1"/>
</dbReference>
<sequence length="357" mass="39751">MINQYLQKLENDMTSSAWLDGKKANIIHLTNSYGMSVSFMDIGATWLSCMLPIDEQGREVLLRSKNMAEHIKQTAFFGSTVGRYANRIGNSQFHIGTDTFDIVANEGVNSLHGGKIGFDKKRWKINEQTDNSVIFELFSEDGDQGYPGNLNVEVCYELTDDNELSISYRANVDKACPVNLTNHAYFNLAGEGSDKKSTDHLLQMVAKSYLPTKPDMLPTGKTLSVLQTGFDFNHEKQVGLDFLKDSDQVIAGGYDHAFLFDAHLCDGKQTVATLCSPNQDVIMQLATTKPSVQFYSGNFLDGAVGANKVYQKYDGLALETQYLPDGPNHLEWGKSAGLLETKEDYHHKTVYGFIFNT</sequence>
<dbReference type="PANTHER" id="PTHR10091:SF0">
    <property type="entry name" value="GALACTOSE MUTAROTASE"/>
    <property type="match status" value="1"/>
</dbReference>
<evidence type="ECO:0000313" key="12">
    <source>
        <dbReference type="EMBL" id="OEF25767.1"/>
    </source>
</evidence>
<feature type="active site" description="Proton acceptor" evidence="9">
    <location>
        <position position="319"/>
    </location>
</feature>
<organism evidence="12 13">
    <name type="scientific">Vibrio rumoiensis 1S-45</name>
    <dbReference type="NCBI Taxonomy" id="1188252"/>
    <lineage>
        <taxon>Bacteria</taxon>
        <taxon>Pseudomonadati</taxon>
        <taxon>Pseudomonadota</taxon>
        <taxon>Gammaproteobacteria</taxon>
        <taxon>Vibrionales</taxon>
        <taxon>Vibrionaceae</taxon>
        <taxon>Vibrio</taxon>
    </lineage>
</organism>
<accession>A0A1E5E2K7</accession>
<reference evidence="12 13" key="1">
    <citation type="journal article" date="2012" name="Science">
        <title>Ecological populations of bacteria act as socially cohesive units of antibiotic production and resistance.</title>
        <authorList>
            <person name="Cordero O.X."/>
            <person name="Wildschutte H."/>
            <person name="Kirkup B."/>
            <person name="Proehl S."/>
            <person name="Ngo L."/>
            <person name="Hussain F."/>
            <person name="Le Roux F."/>
            <person name="Mincer T."/>
            <person name="Polz M.F."/>
        </authorList>
    </citation>
    <scope>NUCLEOTIDE SEQUENCE [LARGE SCALE GENOMIC DNA]</scope>
    <source>
        <strain evidence="12 13">1S-45</strain>
    </source>
</reference>
<dbReference type="InterPro" id="IPR008183">
    <property type="entry name" value="Aldose_1/G6P_1-epimerase"/>
</dbReference>
<comment type="similarity">
    <text evidence="3 8">Belongs to the aldose epimerase family.</text>
</comment>
<dbReference type="AlphaFoldDB" id="A0A1E5E2K7"/>
<dbReference type="Gene3D" id="2.70.98.10">
    <property type="match status" value="1"/>
</dbReference>
<dbReference type="Proteomes" id="UP000094070">
    <property type="component" value="Unassembled WGS sequence"/>
</dbReference>
<dbReference type="GO" id="GO:0033499">
    <property type="term" value="P:galactose catabolic process via UDP-galactose, Leloir pathway"/>
    <property type="evidence" value="ECO:0007669"/>
    <property type="project" value="TreeGrafter"/>
</dbReference>
<dbReference type="EMBL" id="AJYK02000058">
    <property type="protein sequence ID" value="OEF25767.1"/>
    <property type="molecule type" value="Genomic_DNA"/>
</dbReference>
<dbReference type="InterPro" id="IPR018052">
    <property type="entry name" value="Ald1_epimerase_CS"/>
</dbReference>
<evidence type="ECO:0000256" key="9">
    <source>
        <dbReference type="PIRSR" id="PIRSR005096-1"/>
    </source>
</evidence>
<dbReference type="InterPro" id="IPR014718">
    <property type="entry name" value="GH-type_carb-bd"/>
</dbReference>
<dbReference type="InterPro" id="IPR015443">
    <property type="entry name" value="Aldose_1-epimerase"/>
</dbReference>
<evidence type="ECO:0000256" key="8">
    <source>
        <dbReference type="PIRNR" id="PIRNR005096"/>
    </source>
</evidence>
<evidence type="ECO:0000256" key="7">
    <source>
        <dbReference type="ARBA" id="ARBA00023277"/>
    </source>
</evidence>
<evidence type="ECO:0000313" key="13">
    <source>
        <dbReference type="Proteomes" id="UP000094070"/>
    </source>
</evidence>
<dbReference type="SUPFAM" id="SSF74650">
    <property type="entry name" value="Galactose mutarotase-like"/>
    <property type="match status" value="1"/>
</dbReference>
<comment type="pathway">
    <text evidence="2 8">Carbohydrate metabolism; hexose metabolism.</text>
</comment>
<feature type="active site" description="Proton donor" evidence="9">
    <location>
        <position position="183"/>
    </location>
</feature>
<keyword evidence="6 8" id="KW-0413">Isomerase</keyword>
<name>A0A1E5E2K7_9VIBR</name>
<dbReference type="PROSITE" id="PS00545">
    <property type="entry name" value="ALDOSE_1_EPIMERASE"/>
    <property type="match status" value="1"/>
</dbReference>
<dbReference type="GO" id="GO:0004034">
    <property type="term" value="F:aldose 1-epimerase activity"/>
    <property type="evidence" value="ECO:0007669"/>
    <property type="project" value="UniProtKB-EC"/>
</dbReference>
<keyword evidence="13" id="KW-1185">Reference proteome</keyword>
<evidence type="ECO:0000256" key="1">
    <source>
        <dbReference type="ARBA" id="ARBA00001614"/>
    </source>
</evidence>
<feature type="binding site" evidence="11">
    <location>
        <begin position="86"/>
        <end position="87"/>
    </location>
    <ligand>
        <name>beta-D-galactose</name>
        <dbReference type="ChEBI" id="CHEBI:27667"/>
    </ligand>
</feature>
<dbReference type="OrthoDB" id="9779408at2"/>
<dbReference type="GO" id="GO:0005737">
    <property type="term" value="C:cytoplasm"/>
    <property type="evidence" value="ECO:0007669"/>
    <property type="project" value="TreeGrafter"/>
</dbReference>
<dbReference type="eggNOG" id="COG2017">
    <property type="taxonomic scope" value="Bacteria"/>
</dbReference>
<feature type="binding site" evidence="11">
    <location>
        <begin position="183"/>
        <end position="185"/>
    </location>
    <ligand>
        <name>beta-D-galactose</name>
        <dbReference type="ChEBI" id="CHEBI:27667"/>
    </ligand>
</feature>
<evidence type="ECO:0000256" key="11">
    <source>
        <dbReference type="PIRSR" id="PIRSR005096-3"/>
    </source>
</evidence>
<comment type="catalytic activity">
    <reaction evidence="1 8">
        <text>alpha-D-glucose = beta-D-glucose</text>
        <dbReference type="Rhea" id="RHEA:10264"/>
        <dbReference type="ChEBI" id="CHEBI:15903"/>
        <dbReference type="ChEBI" id="CHEBI:17925"/>
        <dbReference type="EC" id="5.1.3.3"/>
    </reaction>
</comment>
<dbReference type="InterPro" id="IPR047215">
    <property type="entry name" value="Galactose_mutarotase-like"/>
</dbReference>
<evidence type="ECO:0000256" key="4">
    <source>
        <dbReference type="ARBA" id="ARBA00013185"/>
    </source>
</evidence>
<dbReference type="UniPathway" id="UPA00242"/>
<dbReference type="PIRSF" id="PIRSF005096">
    <property type="entry name" value="GALM"/>
    <property type="match status" value="1"/>
</dbReference>
<keyword evidence="7 8" id="KW-0119">Carbohydrate metabolism</keyword>
<dbReference type="GO" id="GO:0006006">
    <property type="term" value="P:glucose metabolic process"/>
    <property type="evidence" value="ECO:0007669"/>
    <property type="project" value="TreeGrafter"/>
</dbReference>
<evidence type="ECO:0000256" key="6">
    <source>
        <dbReference type="ARBA" id="ARBA00023235"/>
    </source>
</evidence>